<evidence type="ECO:0000313" key="2">
    <source>
        <dbReference type="Proteomes" id="UP001162992"/>
    </source>
</evidence>
<proteinExistence type="predicted"/>
<dbReference type="EMBL" id="CM055104">
    <property type="protein sequence ID" value="KAJ7534378.1"/>
    <property type="molecule type" value="Genomic_DNA"/>
</dbReference>
<organism evidence="1 2">
    <name type="scientific">Diphasiastrum complanatum</name>
    <name type="common">Issler's clubmoss</name>
    <name type="synonym">Lycopodium complanatum</name>
    <dbReference type="NCBI Taxonomy" id="34168"/>
    <lineage>
        <taxon>Eukaryota</taxon>
        <taxon>Viridiplantae</taxon>
        <taxon>Streptophyta</taxon>
        <taxon>Embryophyta</taxon>
        <taxon>Tracheophyta</taxon>
        <taxon>Lycopodiopsida</taxon>
        <taxon>Lycopodiales</taxon>
        <taxon>Lycopodiaceae</taxon>
        <taxon>Lycopodioideae</taxon>
        <taxon>Diphasiastrum</taxon>
    </lineage>
</organism>
<gene>
    <name evidence="1" type="ORF">O6H91_13G091500</name>
</gene>
<accession>A0ACC2BX86</accession>
<name>A0ACC2BX86_DIPCM</name>
<keyword evidence="2" id="KW-1185">Reference proteome</keyword>
<protein>
    <submittedName>
        <fullName evidence="1">Uncharacterized protein</fullName>
    </submittedName>
</protein>
<sequence length="718" mass="81708">MGGSRSGRVRGRPQPSYKGKSDTNMGHLEDDMDLFHKRRDKIPLSFENPADSDDDEEQEDPVFNLEGEESDQSEDKDSDDDELNEEELTGLSAKIAKQAKILRQKTGTFDEDDDEPEEDEKEKRAWGKGKKIYYNAENVDFELQSSDEEAPAEEEAEVRRLQQKMAASLRPEDFEQDEDDADQEEFEKGEETLEEMAKRHLDGEDRISKTVPLIESGIDKIGNDVEAVAIEQVRKDYSLLTKDEQMQVVMSDAPELVGLLAELREALDELKNKVQPLLEKVKGGHYATKDGISYLEVKHLLLLSYCQTIVFYLLLKAEGRSVRDHPVISRLVEIRMLIEKIRPIDKKLHYQIEKLLKSASEPSNDEKDAVFAGEQEGALNYRPNPDMLVSKLGESAEESGGIYRPPMIAPTAMQGDENSKDRKSRARAEKEQQRRASRSAFVKELANDLEGRPEEVGEFIGLESREMLKERAKLEARAKQEEDLFTRVPLSKAERHKLKHLKRSRNGLLGMLDDFDDDVADLAGIEDERQAKVPSGPPADLLKPRKLSQLIMEASHPSKRPKVDSGDADLPVRADIGERRRKHESRRSFATNASDEEPEDGIETKPVEDEFYQEVKELRASKQAEKAAKYSRNLVLPVEEADADGKRHITYQMEKNRGLTPHRKKMTKNPRKKYKVKHDKAVIRRKGQVREIKRPEGPYAGESTGIKANISRSIRFKG</sequence>
<comment type="caution">
    <text evidence="1">The sequence shown here is derived from an EMBL/GenBank/DDBJ whole genome shotgun (WGS) entry which is preliminary data.</text>
</comment>
<dbReference type="Proteomes" id="UP001162992">
    <property type="component" value="Chromosome 13"/>
</dbReference>
<evidence type="ECO:0000313" key="1">
    <source>
        <dbReference type="EMBL" id="KAJ7534378.1"/>
    </source>
</evidence>
<reference evidence="2" key="1">
    <citation type="journal article" date="2024" name="Proc. Natl. Acad. Sci. U.S.A.">
        <title>Extraordinary preservation of gene collinearity over three hundred million years revealed in homosporous lycophytes.</title>
        <authorList>
            <person name="Li C."/>
            <person name="Wickell D."/>
            <person name="Kuo L.Y."/>
            <person name="Chen X."/>
            <person name="Nie B."/>
            <person name="Liao X."/>
            <person name="Peng D."/>
            <person name="Ji J."/>
            <person name="Jenkins J."/>
            <person name="Williams M."/>
            <person name="Shu S."/>
            <person name="Plott C."/>
            <person name="Barry K."/>
            <person name="Rajasekar S."/>
            <person name="Grimwood J."/>
            <person name="Han X."/>
            <person name="Sun S."/>
            <person name="Hou Z."/>
            <person name="He W."/>
            <person name="Dai G."/>
            <person name="Sun C."/>
            <person name="Schmutz J."/>
            <person name="Leebens-Mack J.H."/>
            <person name="Li F.W."/>
            <person name="Wang L."/>
        </authorList>
    </citation>
    <scope>NUCLEOTIDE SEQUENCE [LARGE SCALE GENOMIC DNA]</scope>
    <source>
        <strain evidence="2">cv. PW_Plant_1</strain>
    </source>
</reference>